<feature type="transmembrane region" description="Helical" evidence="6">
    <location>
        <begin position="17"/>
        <end position="36"/>
    </location>
</feature>
<organism evidence="7 8">
    <name type="scientific">Mesorhizobium prunaredense</name>
    <dbReference type="NCBI Taxonomy" id="1631249"/>
    <lineage>
        <taxon>Bacteria</taxon>
        <taxon>Pseudomonadati</taxon>
        <taxon>Pseudomonadota</taxon>
        <taxon>Alphaproteobacteria</taxon>
        <taxon>Hyphomicrobiales</taxon>
        <taxon>Phyllobacteriaceae</taxon>
        <taxon>Mesorhizobium</taxon>
    </lineage>
</organism>
<keyword evidence="6" id="KW-1003">Cell membrane</keyword>
<accession>A0A1R3VEF9</accession>
<comment type="similarity">
    <text evidence="2 6">Belongs to the SURF1 family.</text>
</comment>
<evidence type="ECO:0000313" key="7">
    <source>
        <dbReference type="EMBL" id="SIT58247.1"/>
    </source>
</evidence>
<dbReference type="AlphaFoldDB" id="A0A1R3VEF9"/>
<evidence type="ECO:0000256" key="6">
    <source>
        <dbReference type="RuleBase" id="RU363076"/>
    </source>
</evidence>
<dbReference type="PROSITE" id="PS50895">
    <property type="entry name" value="SURF1"/>
    <property type="match status" value="1"/>
</dbReference>
<gene>
    <name evidence="7" type="ORF">BQ8794_50349</name>
</gene>
<dbReference type="GO" id="GO:0005886">
    <property type="term" value="C:plasma membrane"/>
    <property type="evidence" value="ECO:0007669"/>
    <property type="project" value="UniProtKB-SubCell"/>
</dbReference>
<dbReference type="Pfam" id="PF02104">
    <property type="entry name" value="SURF1"/>
    <property type="match status" value="1"/>
</dbReference>
<evidence type="ECO:0000256" key="1">
    <source>
        <dbReference type="ARBA" id="ARBA00004370"/>
    </source>
</evidence>
<sequence length="265" mass="28745">MSTTSASIAGRSRPKTALLLGLGLMLFFILLALGTWQVQRLYWKEGLLQTIDRRTHSAPVPFAEVEKRFAASGDVDYTPVTASGTFLHQGERHFFATWEGQSGFDIFTPLHLEDGCFVLINRGFVPYDLKDAAKRPQSQGAGQVTVTGLARNPLPAKPSMMLPDNDPQKNIFYWKDRDAMAASAGLPAGAGLMPFFIDADATPNPGGLPVGGVTIIDLPNSHLQYAVTWYGLAAALAGVLIFRLRRPAKDASARKSESIFGKHDA</sequence>
<evidence type="ECO:0000256" key="4">
    <source>
        <dbReference type="ARBA" id="ARBA00022989"/>
    </source>
</evidence>
<keyword evidence="5 6" id="KW-0472">Membrane</keyword>
<comment type="subcellular location">
    <subcellularLocation>
        <location evidence="6">Cell membrane</location>
        <topology evidence="6">Multi-pass membrane protein</topology>
    </subcellularLocation>
    <subcellularLocation>
        <location evidence="1">Membrane</location>
    </subcellularLocation>
</comment>
<dbReference type="EMBL" id="FTPD01000045">
    <property type="protein sequence ID" value="SIT58247.1"/>
    <property type="molecule type" value="Genomic_DNA"/>
</dbReference>
<dbReference type="STRING" id="1631249.BQ8794_50349"/>
<dbReference type="CDD" id="cd06662">
    <property type="entry name" value="SURF1"/>
    <property type="match status" value="1"/>
</dbReference>
<dbReference type="PANTHER" id="PTHR23427">
    <property type="entry name" value="SURFEIT LOCUS PROTEIN"/>
    <property type="match status" value="1"/>
</dbReference>
<keyword evidence="4 6" id="KW-1133">Transmembrane helix</keyword>
<dbReference type="InterPro" id="IPR045214">
    <property type="entry name" value="Surf1/Surf4"/>
</dbReference>
<evidence type="ECO:0000313" key="8">
    <source>
        <dbReference type="Proteomes" id="UP000188388"/>
    </source>
</evidence>
<dbReference type="RefSeq" id="WP_167378837.1">
    <property type="nucleotide sequence ID" value="NZ_FTPD01000045.1"/>
</dbReference>
<dbReference type="Proteomes" id="UP000188388">
    <property type="component" value="Unassembled WGS sequence"/>
</dbReference>
<evidence type="ECO:0000256" key="2">
    <source>
        <dbReference type="ARBA" id="ARBA00007165"/>
    </source>
</evidence>
<keyword evidence="8" id="KW-1185">Reference proteome</keyword>
<keyword evidence="3 6" id="KW-0812">Transmembrane</keyword>
<dbReference type="InterPro" id="IPR002994">
    <property type="entry name" value="Surf1/Shy1"/>
</dbReference>
<proteinExistence type="inferred from homology"/>
<protein>
    <recommendedName>
        <fullName evidence="6">SURF1-like protein</fullName>
    </recommendedName>
</protein>
<feature type="transmembrane region" description="Helical" evidence="6">
    <location>
        <begin position="227"/>
        <end position="244"/>
    </location>
</feature>
<evidence type="ECO:0000256" key="3">
    <source>
        <dbReference type="ARBA" id="ARBA00022692"/>
    </source>
</evidence>
<dbReference type="PANTHER" id="PTHR23427:SF2">
    <property type="entry name" value="SURFEIT LOCUS PROTEIN 1"/>
    <property type="match status" value="1"/>
</dbReference>
<reference evidence="8" key="1">
    <citation type="submission" date="2017-01" db="EMBL/GenBank/DDBJ databases">
        <authorList>
            <person name="Brunel B."/>
        </authorList>
    </citation>
    <scope>NUCLEOTIDE SEQUENCE [LARGE SCALE GENOMIC DNA]</scope>
</reference>
<name>A0A1R3VEF9_9HYPH</name>
<evidence type="ECO:0000256" key="5">
    <source>
        <dbReference type="ARBA" id="ARBA00023136"/>
    </source>
</evidence>